<keyword evidence="1" id="KW-0472">Membrane</keyword>
<reference evidence="2 3" key="1">
    <citation type="journal article" date="2015" name="Nature">
        <title>rRNA introns, odd ribosomes, and small enigmatic genomes across a large radiation of phyla.</title>
        <authorList>
            <person name="Brown C.T."/>
            <person name="Hug L.A."/>
            <person name="Thomas B.C."/>
            <person name="Sharon I."/>
            <person name="Castelle C.J."/>
            <person name="Singh A."/>
            <person name="Wilkins M.J."/>
            <person name="Williams K.H."/>
            <person name="Banfield J.F."/>
        </authorList>
    </citation>
    <scope>NUCLEOTIDE SEQUENCE [LARGE SCALE GENOMIC DNA]</scope>
</reference>
<dbReference type="AlphaFoldDB" id="A0A0G1QWS1"/>
<keyword evidence="1" id="KW-0812">Transmembrane</keyword>
<evidence type="ECO:0000313" key="3">
    <source>
        <dbReference type="Proteomes" id="UP000034569"/>
    </source>
</evidence>
<sequence length="168" mass="18824">MSNFNLIQYIQQNPLKVVFFLSVVKIVLILWLVWVEWQVIALKKRLKIFFKGSQAGDLEGVIAAGAEKIKALENAVADLYGKNEIVDKIARAGLQKVGLLRFNAFKDVGGDQSFALALLDYQNNGAVILSLFGREGIRVYAKAIKNGKSEYNLAEEEEKAIREAMEKF</sequence>
<name>A0A0G1QWS1_9BACT</name>
<organism evidence="2 3">
    <name type="scientific">Candidatus Azambacteria bacterium GW2011_GWC1_46_13</name>
    <dbReference type="NCBI Taxonomy" id="1618619"/>
    <lineage>
        <taxon>Bacteria</taxon>
        <taxon>Candidatus Azamiibacteriota</taxon>
    </lineage>
</organism>
<dbReference type="EMBL" id="LCLU01000014">
    <property type="protein sequence ID" value="KKU22243.1"/>
    <property type="molecule type" value="Genomic_DNA"/>
</dbReference>
<dbReference type="Pfam" id="PF14584">
    <property type="entry name" value="DUF4446"/>
    <property type="match status" value="1"/>
</dbReference>
<proteinExistence type="predicted"/>
<evidence type="ECO:0008006" key="4">
    <source>
        <dbReference type="Google" id="ProtNLM"/>
    </source>
</evidence>
<dbReference type="Proteomes" id="UP000034569">
    <property type="component" value="Unassembled WGS sequence"/>
</dbReference>
<comment type="caution">
    <text evidence="2">The sequence shown here is derived from an EMBL/GenBank/DDBJ whole genome shotgun (WGS) entry which is preliminary data.</text>
</comment>
<evidence type="ECO:0000313" key="2">
    <source>
        <dbReference type="EMBL" id="KKU22243.1"/>
    </source>
</evidence>
<protein>
    <recommendedName>
        <fullName evidence="4">DUF4446 domain-containing protein</fullName>
    </recommendedName>
</protein>
<keyword evidence="1" id="KW-1133">Transmembrane helix</keyword>
<gene>
    <name evidence="2" type="ORF">UX33_C0014G0011</name>
</gene>
<feature type="transmembrane region" description="Helical" evidence="1">
    <location>
        <begin position="17"/>
        <end position="37"/>
    </location>
</feature>
<dbReference type="InterPro" id="IPR027981">
    <property type="entry name" value="DUF4446"/>
</dbReference>
<accession>A0A0G1QWS1</accession>
<evidence type="ECO:0000256" key="1">
    <source>
        <dbReference type="SAM" id="Phobius"/>
    </source>
</evidence>